<organism evidence="7 8">
    <name type="scientific">Cercophora newfieldiana</name>
    <dbReference type="NCBI Taxonomy" id="92897"/>
    <lineage>
        <taxon>Eukaryota</taxon>
        <taxon>Fungi</taxon>
        <taxon>Dikarya</taxon>
        <taxon>Ascomycota</taxon>
        <taxon>Pezizomycotina</taxon>
        <taxon>Sordariomycetes</taxon>
        <taxon>Sordariomycetidae</taxon>
        <taxon>Sordariales</taxon>
        <taxon>Lasiosphaeriaceae</taxon>
        <taxon>Cercophora</taxon>
    </lineage>
</organism>
<dbReference type="Proteomes" id="UP001174936">
    <property type="component" value="Unassembled WGS sequence"/>
</dbReference>
<evidence type="ECO:0000256" key="3">
    <source>
        <dbReference type="ARBA" id="ARBA00022729"/>
    </source>
</evidence>
<evidence type="ECO:0000313" key="8">
    <source>
        <dbReference type="Proteomes" id="UP001174936"/>
    </source>
</evidence>
<gene>
    <name evidence="7" type="ORF">B0T16DRAFT_385633</name>
</gene>
<keyword evidence="4" id="KW-1015">Disulfide bond</keyword>
<keyword evidence="3 5" id="KW-0732">Signal</keyword>
<evidence type="ECO:0000256" key="2">
    <source>
        <dbReference type="ARBA" id="ARBA00022525"/>
    </source>
</evidence>
<evidence type="ECO:0000313" key="7">
    <source>
        <dbReference type="EMBL" id="KAK0657021.1"/>
    </source>
</evidence>
<accession>A0AA40CZB9</accession>
<sequence>MAQYLFLLLFGTLAASVPTPTTSEPESCASASMSHATWEVKGFNYRSSVIYTFPSHRIANGYVDFNLTNLALPSTMTCSASSVQVMDFFYGNQWFKCLDPAGNDAEFQFDKASGRVDIQQKWECTDSNPVSFMATGSTNVKLECQTKRWQNPNWTSGAFYSTEYTDCIPQDFTLKPAELMATT</sequence>
<comment type="subcellular location">
    <subcellularLocation>
        <location evidence="1">Secreted</location>
    </subcellularLocation>
</comment>
<evidence type="ECO:0000256" key="1">
    <source>
        <dbReference type="ARBA" id="ARBA00004613"/>
    </source>
</evidence>
<dbReference type="EMBL" id="JAULSV010000001">
    <property type="protein sequence ID" value="KAK0657021.1"/>
    <property type="molecule type" value="Genomic_DNA"/>
</dbReference>
<dbReference type="InterPro" id="IPR032382">
    <property type="entry name" value="AltA1"/>
</dbReference>
<comment type="caution">
    <text evidence="7">The sequence shown here is derived from an EMBL/GenBank/DDBJ whole genome shotgun (WGS) entry which is preliminary data.</text>
</comment>
<dbReference type="AlphaFoldDB" id="A0AA40CZB9"/>
<feature type="signal peptide" evidence="5">
    <location>
        <begin position="1"/>
        <end position="23"/>
    </location>
</feature>
<keyword evidence="8" id="KW-1185">Reference proteome</keyword>
<keyword evidence="2" id="KW-0964">Secreted</keyword>
<feature type="domain" description="AA1-like" evidence="6">
    <location>
        <begin position="41"/>
        <end position="153"/>
    </location>
</feature>
<name>A0AA40CZB9_9PEZI</name>
<feature type="chain" id="PRO_5041200190" description="AA1-like domain-containing protein" evidence="5">
    <location>
        <begin position="24"/>
        <end position="183"/>
    </location>
</feature>
<protein>
    <recommendedName>
        <fullName evidence="6">AA1-like domain-containing protein</fullName>
    </recommendedName>
</protein>
<evidence type="ECO:0000256" key="4">
    <source>
        <dbReference type="ARBA" id="ARBA00023157"/>
    </source>
</evidence>
<dbReference type="GO" id="GO:0005576">
    <property type="term" value="C:extracellular region"/>
    <property type="evidence" value="ECO:0007669"/>
    <property type="project" value="UniProtKB-SubCell"/>
</dbReference>
<proteinExistence type="predicted"/>
<evidence type="ECO:0000259" key="6">
    <source>
        <dbReference type="Pfam" id="PF16541"/>
    </source>
</evidence>
<evidence type="ECO:0000256" key="5">
    <source>
        <dbReference type="SAM" id="SignalP"/>
    </source>
</evidence>
<reference evidence="7" key="1">
    <citation type="submission" date="2023-06" db="EMBL/GenBank/DDBJ databases">
        <title>Genome-scale phylogeny and comparative genomics of the fungal order Sordariales.</title>
        <authorList>
            <consortium name="Lawrence Berkeley National Laboratory"/>
            <person name="Hensen N."/>
            <person name="Bonometti L."/>
            <person name="Westerberg I."/>
            <person name="Brannstrom I.O."/>
            <person name="Guillou S."/>
            <person name="Cros-Aarteil S."/>
            <person name="Calhoun S."/>
            <person name="Haridas S."/>
            <person name="Kuo A."/>
            <person name="Mondo S."/>
            <person name="Pangilinan J."/>
            <person name="Riley R."/>
            <person name="Labutti K."/>
            <person name="Andreopoulos B."/>
            <person name="Lipzen A."/>
            <person name="Chen C."/>
            <person name="Yanf M."/>
            <person name="Daum C."/>
            <person name="Ng V."/>
            <person name="Clum A."/>
            <person name="Steindorff A."/>
            <person name="Ohm R."/>
            <person name="Martin F."/>
            <person name="Silar P."/>
            <person name="Natvig D."/>
            <person name="Lalanne C."/>
            <person name="Gautier V."/>
            <person name="Ament-Velasquez S.L."/>
            <person name="Kruys A."/>
            <person name="Hutchinson M.I."/>
            <person name="Powell A.J."/>
            <person name="Barry K."/>
            <person name="Miller A.N."/>
            <person name="Grigoriev I.V."/>
            <person name="Debuchy R."/>
            <person name="Gladieux P."/>
            <person name="Thoren M.H."/>
            <person name="Johannesson H."/>
        </authorList>
    </citation>
    <scope>NUCLEOTIDE SEQUENCE</scope>
    <source>
        <strain evidence="7">SMH2532-1</strain>
    </source>
</reference>
<dbReference type="Pfam" id="PF16541">
    <property type="entry name" value="AltA1"/>
    <property type="match status" value="1"/>
</dbReference>